<keyword evidence="9" id="KW-1185">Reference proteome</keyword>
<evidence type="ECO:0000256" key="6">
    <source>
        <dbReference type="SAM" id="SignalP"/>
    </source>
</evidence>
<name>A0A108UD97_9GAMM</name>
<feature type="region of interest" description="Disordered" evidence="5">
    <location>
        <begin position="38"/>
        <end position="71"/>
    </location>
</feature>
<keyword evidence="6" id="KW-0732">Signal</keyword>
<dbReference type="InterPro" id="IPR000866">
    <property type="entry name" value="AhpC/TSA"/>
</dbReference>
<evidence type="ECO:0000256" key="2">
    <source>
        <dbReference type="ARBA" id="ARBA00022748"/>
    </source>
</evidence>
<keyword evidence="2" id="KW-0201">Cytochrome c-type biogenesis</keyword>
<dbReference type="GO" id="GO:0017004">
    <property type="term" value="P:cytochrome complex assembly"/>
    <property type="evidence" value="ECO:0007669"/>
    <property type="project" value="UniProtKB-KW"/>
</dbReference>
<dbReference type="AlphaFoldDB" id="A0A108UD97"/>
<comment type="caution">
    <text evidence="8">The sequence shown here is derived from an EMBL/GenBank/DDBJ whole genome shotgun (WGS) entry which is preliminary data.</text>
</comment>
<sequence length="230" mass="24225">MSSLTRATHRCSLPLLALAIAAALLAACQKPAEPVAAAKPADAKPAATAPTDAPTADKPSTDKPASDTPELRIATIDGKTYDLAEHRGRWVVVNFWATWCAPCIKEMPELSALDTMREHIEVIGLAYEEIELPDMQAFLKEHPVSYPIAILDVTAPPAAFDTPRGLPMTYLIGPDGKVADKFLGPVDAKKIEDAIAKAGGPKPLEAESSETKPAAAKSAEAKPAQATPTA</sequence>
<feature type="domain" description="Thioredoxin" evidence="7">
    <location>
        <begin position="62"/>
        <end position="200"/>
    </location>
</feature>
<dbReference type="SUPFAM" id="SSF52833">
    <property type="entry name" value="Thioredoxin-like"/>
    <property type="match status" value="1"/>
</dbReference>
<feature type="signal peptide" evidence="6">
    <location>
        <begin position="1"/>
        <end position="26"/>
    </location>
</feature>
<dbReference type="InterPro" id="IPR013766">
    <property type="entry name" value="Thioredoxin_domain"/>
</dbReference>
<evidence type="ECO:0000313" key="9">
    <source>
        <dbReference type="Proteomes" id="UP000023435"/>
    </source>
</evidence>
<evidence type="ECO:0000256" key="3">
    <source>
        <dbReference type="ARBA" id="ARBA00023157"/>
    </source>
</evidence>
<comment type="subcellular location">
    <subcellularLocation>
        <location evidence="1">Cell envelope</location>
    </subcellularLocation>
</comment>
<dbReference type="CDD" id="cd02966">
    <property type="entry name" value="TlpA_like_family"/>
    <property type="match status" value="1"/>
</dbReference>
<dbReference type="Pfam" id="PF00578">
    <property type="entry name" value="AhpC-TSA"/>
    <property type="match status" value="1"/>
</dbReference>
<dbReference type="GO" id="GO:0016491">
    <property type="term" value="F:oxidoreductase activity"/>
    <property type="evidence" value="ECO:0007669"/>
    <property type="project" value="InterPro"/>
</dbReference>
<feature type="region of interest" description="Disordered" evidence="5">
    <location>
        <begin position="198"/>
        <end position="230"/>
    </location>
</feature>
<dbReference type="OrthoDB" id="9796554at2"/>
<dbReference type="Proteomes" id="UP000023435">
    <property type="component" value="Unassembled WGS sequence"/>
</dbReference>
<dbReference type="InterPro" id="IPR050553">
    <property type="entry name" value="Thioredoxin_ResA/DsbE_sf"/>
</dbReference>
<dbReference type="GO" id="GO:0030313">
    <property type="term" value="C:cell envelope"/>
    <property type="evidence" value="ECO:0007669"/>
    <property type="project" value="UniProtKB-SubCell"/>
</dbReference>
<reference evidence="8 9" key="1">
    <citation type="journal article" date="2014" name="Genome Announc.">
        <title>Draft Genome Sequence of Lysobacter capsici AZ78, a Bacterium Antagonistic to Plant-Pathogenic Oomycetes.</title>
        <authorList>
            <person name="Puopolo G."/>
            <person name="Sonego P."/>
            <person name="Engelen K."/>
            <person name="Pertot I."/>
        </authorList>
    </citation>
    <scope>NUCLEOTIDE SEQUENCE [LARGE SCALE GENOMIC DNA]</scope>
    <source>
        <strain evidence="8 9">AZ78</strain>
    </source>
</reference>
<evidence type="ECO:0000313" key="8">
    <source>
        <dbReference type="EMBL" id="KWS06970.1"/>
    </source>
</evidence>
<keyword evidence="3" id="KW-1015">Disulfide bond</keyword>
<dbReference type="PROSITE" id="PS51257">
    <property type="entry name" value="PROKAR_LIPOPROTEIN"/>
    <property type="match status" value="1"/>
</dbReference>
<feature type="compositionally biased region" description="Low complexity" evidence="5">
    <location>
        <begin position="38"/>
        <end position="58"/>
    </location>
</feature>
<dbReference type="InterPro" id="IPR036249">
    <property type="entry name" value="Thioredoxin-like_sf"/>
</dbReference>
<keyword evidence="4" id="KW-0676">Redox-active center</keyword>
<feature type="chain" id="PRO_5007131929" evidence="6">
    <location>
        <begin position="27"/>
        <end position="230"/>
    </location>
</feature>
<organism evidence="8 9">
    <name type="scientific">Lysobacter capsici AZ78</name>
    <dbReference type="NCBI Taxonomy" id="1444315"/>
    <lineage>
        <taxon>Bacteria</taxon>
        <taxon>Pseudomonadati</taxon>
        <taxon>Pseudomonadota</taxon>
        <taxon>Gammaproteobacteria</taxon>
        <taxon>Lysobacterales</taxon>
        <taxon>Lysobacteraceae</taxon>
        <taxon>Lysobacter</taxon>
    </lineage>
</organism>
<feature type="compositionally biased region" description="Low complexity" evidence="5">
    <location>
        <begin position="211"/>
        <end position="230"/>
    </location>
</feature>
<protein>
    <submittedName>
        <fullName evidence="8">Thioredoxin</fullName>
    </submittedName>
</protein>
<dbReference type="EMBL" id="JAJA02000001">
    <property type="protein sequence ID" value="KWS06970.1"/>
    <property type="molecule type" value="Genomic_DNA"/>
</dbReference>
<accession>A0A108UD97</accession>
<dbReference type="PANTHER" id="PTHR42852">
    <property type="entry name" value="THIOL:DISULFIDE INTERCHANGE PROTEIN DSBE"/>
    <property type="match status" value="1"/>
</dbReference>
<gene>
    <name evidence="8" type="ORF">AZ78_4530</name>
</gene>
<evidence type="ECO:0000259" key="7">
    <source>
        <dbReference type="PROSITE" id="PS51352"/>
    </source>
</evidence>
<dbReference type="Gene3D" id="3.40.30.10">
    <property type="entry name" value="Glutaredoxin"/>
    <property type="match status" value="1"/>
</dbReference>
<evidence type="ECO:0000256" key="5">
    <source>
        <dbReference type="SAM" id="MobiDB-lite"/>
    </source>
</evidence>
<dbReference type="PROSITE" id="PS51352">
    <property type="entry name" value="THIOREDOXIN_2"/>
    <property type="match status" value="1"/>
</dbReference>
<proteinExistence type="predicted"/>
<dbReference type="GO" id="GO:0016209">
    <property type="term" value="F:antioxidant activity"/>
    <property type="evidence" value="ECO:0007669"/>
    <property type="project" value="InterPro"/>
</dbReference>
<evidence type="ECO:0000256" key="1">
    <source>
        <dbReference type="ARBA" id="ARBA00004196"/>
    </source>
</evidence>
<evidence type="ECO:0000256" key="4">
    <source>
        <dbReference type="ARBA" id="ARBA00023284"/>
    </source>
</evidence>
<dbReference type="PANTHER" id="PTHR42852:SF6">
    <property type="entry name" value="THIOL:DISULFIDE INTERCHANGE PROTEIN DSBE"/>
    <property type="match status" value="1"/>
</dbReference>